<proteinExistence type="predicted"/>
<protein>
    <submittedName>
        <fullName evidence="1">Uncharacterized protein</fullName>
    </submittedName>
</protein>
<dbReference type="EMBL" id="CZCS02000024">
    <property type="protein sequence ID" value="VXD15271.1"/>
    <property type="molecule type" value="Genomic_DNA"/>
</dbReference>
<organism evidence="1 2">
    <name type="scientific">Planktothrix paucivesiculata PCC 9631</name>
    <dbReference type="NCBI Taxonomy" id="671071"/>
    <lineage>
        <taxon>Bacteria</taxon>
        <taxon>Bacillati</taxon>
        <taxon>Cyanobacteriota</taxon>
        <taxon>Cyanophyceae</taxon>
        <taxon>Oscillatoriophycideae</taxon>
        <taxon>Oscillatoriales</taxon>
        <taxon>Microcoleaceae</taxon>
        <taxon>Planktothrix</taxon>
    </lineage>
</organism>
<gene>
    <name evidence="1" type="ORF">PL9631_120003</name>
</gene>
<evidence type="ECO:0000313" key="1">
    <source>
        <dbReference type="EMBL" id="VXD15271.1"/>
    </source>
</evidence>
<name>A0A7Z9BJA6_9CYAN</name>
<evidence type="ECO:0000313" key="2">
    <source>
        <dbReference type="Proteomes" id="UP000182190"/>
    </source>
</evidence>
<dbReference type="Proteomes" id="UP000182190">
    <property type="component" value="Unassembled WGS sequence"/>
</dbReference>
<comment type="caution">
    <text evidence="1">The sequence shown here is derived from an EMBL/GenBank/DDBJ whole genome shotgun (WGS) entry which is preliminary data.</text>
</comment>
<reference evidence="1" key="1">
    <citation type="submission" date="2019-10" db="EMBL/GenBank/DDBJ databases">
        <authorList>
            <consortium name="Genoscope - CEA"/>
            <person name="William W."/>
        </authorList>
    </citation>
    <scope>NUCLEOTIDE SEQUENCE [LARGE SCALE GENOMIC DNA]</scope>
    <source>
        <strain evidence="1">BBR_PRJEB10994</strain>
    </source>
</reference>
<keyword evidence="2" id="KW-1185">Reference proteome</keyword>
<sequence length="39" mass="4405">MCLDKTQKMCVLTLKASKPAILLIKLVNFIDFQTLVILP</sequence>
<accession>A0A7Z9BJA6</accession>
<dbReference type="AlphaFoldDB" id="A0A7Z9BJA6"/>